<dbReference type="InterPro" id="IPR001757">
    <property type="entry name" value="P_typ_ATPase"/>
</dbReference>
<gene>
    <name evidence="2" type="ORF">Vretimale_17776</name>
</gene>
<keyword evidence="1" id="KW-1278">Translocase</keyword>
<dbReference type="PRINTS" id="PR00119">
    <property type="entry name" value="CATATPASE"/>
</dbReference>
<dbReference type="PANTHER" id="PTHR43520:SF19">
    <property type="entry name" value="COPPER-TRANSPORTING ATPASE PAA2, CHLOROPLASTIC"/>
    <property type="match status" value="1"/>
</dbReference>
<dbReference type="InterPro" id="IPR036412">
    <property type="entry name" value="HAD-like_sf"/>
</dbReference>
<accession>A0A8J4GTT9</accession>
<evidence type="ECO:0000256" key="1">
    <source>
        <dbReference type="ARBA" id="ARBA00022967"/>
    </source>
</evidence>
<dbReference type="InterPro" id="IPR023214">
    <property type="entry name" value="HAD_sf"/>
</dbReference>
<dbReference type="PANTHER" id="PTHR43520">
    <property type="entry name" value="ATP7, ISOFORM B"/>
    <property type="match status" value="1"/>
</dbReference>
<dbReference type="GO" id="GO:0016020">
    <property type="term" value="C:membrane"/>
    <property type="evidence" value="ECO:0007669"/>
    <property type="project" value="InterPro"/>
</dbReference>
<dbReference type="Gene3D" id="3.40.50.1000">
    <property type="entry name" value="HAD superfamily/HAD-like"/>
    <property type="match status" value="1"/>
</dbReference>
<dbReference type="GO" id="GO:0055070">
    <property type="term" value="P:copper ion homeostasis"/>
    <property type="evidence" value="ECO:0007669"/>
    <property type="project" value="TreeGrafter"/>
</dbReference>
<dbReference type="GO" id="GO:0016887">
    <property type="term" value="F:ATP hydrolysis activity"/>
    <property type="evidence" value="ECO:0007669"/>
    <property type="project" value="InterPro"/>
</dbReference>
<dbReference type="SUPFAM" id="SSF56784">
    <property type="entry name" value="HAD-like"/>
    <property type="match status" value="1"/>
</dbReference>
<sequence>LSPEQKLEAVRRLQADGRVVAMVGDGVNDAPALAAADVGVALKGGLDAAGEASGVVLNPSAAAAMMAFSSVAVVSNSLLLRAGRAAGSAPGAAAAAQSPAAVAAAVASISK</sequence>
<dbReference type="GO" id="GO:0005524">
    <property type="term" value="F:ATP binding"/>
    <property type="evidence" value="ECO:0007669"/>
    <property type="project" value="InterPro"/>
</dbReference>
<evidence type="ECO:0000313" key="3">
    <source>
        <dbReference type="Proteomes" id="UP000722791"/>
    </source>
</evidence>
<dbReference type="Pfam" id="PF00702">
    <property type="entry name" value="Hydrolase"/>
    <property type="match status" value="1"/>
</dbReference>
<reference evidence="2" key="1">
    <citation type="journal article" date="2021" name="Proc. Natl. Acad. Sci. U.S.A.">
        <title>Three genomes in the algal genus Volvox reveal the fate of a haploid sex-determining region after a transition to homothallism.</title>
        <authorList>
            <person name="Yamamoto K."/>
            <person name="Hamaji T."/>
            <person name="Kawai-Toyooka H."/>
            <person name="Matsuzaki R."/>
            <person name="Takahashi F."/>
            <person name="Nishimura Y."/>
            <person name="Kawachi M."/>
            <person name="Noguchi H."/>
            <person name="Minakuchi Y."/>
            <person name="Umen J.G."/>
            <person name="Toyoda A."/>
            <person name="Nozaki H."/>
        </authorList>
    </citation>
    <scope>NUCLEOTIDE SEQUENCE</scope>
    <source>
        <strain evidence="2">NIES-3785</strain>
    </source>
</reference>
<dbReference type="AlphaFoldDB" id="A0A8J4GTT9"/>
<dbReference type="EMBL" id="BNCQ01000060">
    <property type="protein sequence ID" value="GIM14917.1"/>
    <property type="molecule type" value="Genomic_DNA"/>
</dbReference>
<dbReference type="GO" id="GO:0005507">
    <property type="term" value="F:copper ion binding"/>
    <property type="evidence" value="ECO:0007669"/>
    <property type="project" value="TreeGrafter"/>
</dbReference>
<evidence type="ECO:0000313" key="2">
    <source>
        <dbReference type="EMBL" id="GIM14917.1"/>
    </source>
</evidence>
<dbReference type="PROSITE" id="PS01229">
    <property type="entry name" value="COF_2"/>
    <property type="match status" value="1"/>
</dbReference>
<dbReference type="NCBIfam" id="TIGR01494">
    <property type="entry name" value="ATPase_P-type"/>
    <property type="match status" value="1"/>
</dbReference>
<feature type="non-terminal residue" evidence="2">
    <location>
        <position position="1"/>
    </location>
</feature>
<comment type="caution">
    <text evidence="2">The sequence shown here is derived from an EMBL/GenBank/DDBJ whole genome shotgun (WGS) entry which is preliminary data.</text>
</comment>
<dbReference type="Proteomes" id="UP000722791">
    <property type="component" value="Unassembled WGS sequence"/>
</dbReference>
<protein>
    <submittedName>
        <fullName evidence="2">Uncharacterized protein</fullName>
    </submittedName>
</protein>
<proteinExistence type="predicted"/>
<name>A0A8J4GTT9_9CHLO</name>
<dbReference type="GO" id="GO:0043682">
    <property type="term" value="F:P-type divalent copper transporter activity"/>
    <property type="evidence" value="ECO:0007669"/>
    <property type="project" value="TreeGrafter"/>
</dbReference>
<organism evidence="2 3">
    <name type="scientific">Volvox reticuliferus</name>
    <dbReference type="NCBI Taxonomy" id="1737510"/>
    <lineage>
        <taxon>Eukaryota</taxon>
        <taxon>Viridiplantae</taxon>
        <taxon>Chlorophyta</taxon>
        <taxon>core chlorophytes</taxon>
        <taxon>Chlorophyceae</taxon>
        <taxon>CS clade</taxon>
        <taxon>Chlamydomonadales</taxon>
        <taxon>Volvocaceae</taxon>
        <taxon>Volvox</taxon>
    </lineage>
</organism>